<dbReference type="InterPro" id="IPR018497">
    <property type="entry name" value="Peptidase_M13_C"/>
</dbReference>
<feature type="domain" description="Peptidase M13 C-terminal" evidence="1">
    <location>
        <begin position="7"/>
        <end position="73"/>
    </location>
</feature>
<dbReference type="VEuPathDB" id="VectorBase:ISCP_027391"/>
<proteinExistence type="predicted"/>
<dbReference type="VEuPathDB" id="VectorBase:ISCI024419"/>
<dbReference type="KEGG" id="isc:8030566"/>
<dbReference type="OrthoDB" id="6489588at2759"/>
<evidence type="ECO:0000313" key="4">
    <source>
        <dbReference type="Proteomes" id="UP000001555"/>
    </source>
</evidence>
<dbReference type="PROSITE" id="PS51885">
    <property type="entry name" value="NEPRILYSIN"/>
    <property type="match status" value="1"/>
</dbReference>
<keyword evidence="4" id="KW-1185">Reference proteome</keyword>
<dbReference type="GO" id="GO:0006508">
    <property type="term" value="P:proteolysis"/>
    <property type="evidence" value="ECO:0007669"/>
    <property type="project" value="InterPro"/>
</dbReference>
<protein>
    <submittedName>
        <fullName evidence="2 3">Neprilysin, putative</fullName>
    </submittedName>
</protein>
<dbReference type="InterPro" id="IPR000718">
    <property type="entry name" value="Peptidase_M13"/>
</dbReference>
<dbReference type="EnsemblMetazoa" id="ISCW024419-RA">
    <property type="protein sequence ID" value="ISCW024419-PA"/>
    <property type="gene ID" value="ISCW024419"/>
</dbReference>
<dbReference type="EMBL" id="DS776881">
    <property type="protein sequence ID" value="EEC09424.1"/>
    <property type="molecule type" value="Genomic_DNA"/>
</dbReference>
<dbReference type="VEuPathDB" id="VectorBase:ISCW024419"/>
<sequence>SVSYGGPNTISIAAAAMVSTFFDVREQPALNFGVLGSIVTRQLMRAFHHENRRYDEQGYRFRWNESEEIKFMDRWNCRQNLRPGLPYDDAEPTVSIGAHALFRAYKKAAAGRFDVASGGLNSDQLFFVSRCYVYCGYRHIDTPHECAVLAQDSPEFARAFNCPKGSPMNPENKCDLW</sequence>
<feature type="non-terminal residue" evidence="2">
    <location>
        <position position="1"/>
    </location>
</feature>
<gene>
    <name evidence="3" type="primary">8030566</name>
    <name evidence="2" type="ORF">IscW_ISCW024419</name>
</gene>
<dbReference type="Proteomes" id="UP000001555">
    <property type="component" value="Unassembled WGS sequence"/>
</dbReference>
<reference evidence="2 4" key="1">
    <citation type="submission" date="2008-03" db="EMBL/GenBank/DDBJ databases">
        <title>Annotation of Ixodes scapularis.</title>
        <authorList>
            <consortium name="Ixodes scapularis Genome Project Consortium"/>
            <person name="Caler E."/>
            <person name="Hannick L.I."/>
            <person name="Bidwell S."/>
            <person name="Joardar V."/>
            <person name="Thiagarajan M."/>
            <person name="Amedeo P."/>
            <person name="Galinsky K.J."/>
            <person name="Schobel S."/>
            <person name="Inman J."/>
            <person name="Hostetler J."/>
            <person name="Miller J."/>
            <person name="Hammond M."/>
            <person name="Megy K."/>
            <person name="Lawson D."/>
            <person name="Kodira C."/>
            <person name="Sutton G."/>
            <person name="Meyer J."/>
            <person name="Hill C.A."/>
            <person name="Birren B."/>
            <person name="Nene V."/>
            <person name="Collins F."/>
            <person name="Alarcon-Chaidez F."/>
            <person name="Wikel S."/>
            <person name="Strausberg R."/>
        </authorList>
    </citation>
    <scope>NUCLEOTIDE SEQUENCE [LARGE SCALE GENOMIC DNA]</scope>
    <source>
        <strain evidence="4">Wikel</strain>
        <strain evidence="2">Wikel colony</strain>
    </source>
</reference>
<dbReference type="EMBL" id="ABJB010828099">
    <property type="status" value="NOT_ANNOTATED_CDS"/>
    <property type="molecule type" value="Genomic_DNA"/>
</dbReference>
<organism>
    <name type="scientific">Ixodes scapularis</name>
    <name type="common">Black-legged tick</name>
    <name type="synonym">Deer tick</name>
    <dbReference type="NCBI Taxonomy" id="6945"/>
    <lineage>
        <taxon>Eukaryota</taxon>
        <taxon>Metazoa</taxon>
        <taxon>Ecdysozoa</taxon>
        <taxon>Arthropoda</taxon>
        <taxon>Chelicerata</taxon>
        <taxon>Arachnida</taxon>
        <taxon>Acari</taxon>
        <taxon>Parasitiformes</taxon>
        <taxon>Ixodida</taxon>
        <taxon>Ixodoidea</taxon>
        <taxon>Ixodidae</taxon>
        <taxon>Ixodinae</taxon>
        <taxon>Ixodes</taxon>
    </lineage>
</organism>
<dbReference type="PANTHER" id="PTHR11733:SF241">
    <property type="entry name" value="GH26575P-RELATED"/>
    <property type="match status" value="1"/>
</dbReference>
<dbReference type="SUPFAM" id="SSF55486">
    <property type="entry name" value="Metalloproteases ('zincins'), catalytic domain"/>
    <property type="match status" value="1"/>
</dbReference>
<evidence type="ECO:0000259" key="1">
    <source>
        <dbReference type="Pfam" id="PF01431"/>
    </source>
</evidence>
<dbReference type="AlphaFoldDB" id="B7PS52"/>
<name>B7PS52_IXOSC</name>
<dbReference type="HOGENOM" id="CLU_006187_1_2_1"/>
<reference evidence="3" key="2">
    <citation type="submission" date="2020-05" db="UniProtKB">
        <authorList>
            <consortium name="EnsemblMetazoa"/>
        </authorList>
    </citation>
    <scope>IDENTIFICATION</scope>
    <source>
        <strain evidence="3">wikel</strain>
    </source>
</reference>
<dbReference type="Gene3D" id="3.40.390.10">
    <property type="entry name" value="Collagenase (Catalytic Domain)"/>
    <property type="match status" value="1"/>
</dbReference>
<dbReference type="STRING" id="6945.B7PS52"/>
<dbReference type="InterPro" id="IPR024079">
    <property type="entry name" value="MetalloPept_cat_dom_sf"/>
</dbReference>
<dbReference type="PANTHER" id="PTHR11733">
    <property type="entry name" value="ZINC METALLOPROTEASE FAMILY M13 NEPRILYSIN-RELATED"/>
    <property type="match status" value="1"/>
</dbReference>
<accession>B7PS52</accession>
<feature type="domain" description="Peptidase M13 C-terminal" evidence="1">
    <location>
        <begin position="96"/>
        <end position="176"/>
    </location>
</feature>
<dbReference type="Pfam" id="PF01431">
    <property type="entry name" value="Peptidase_M13"/>
    <property type="match status" value="2"/>
</dbReference>
<evidence type="ECO:0000313" key="2">
    <source>
        <dbReference type="EMBL" id="EEC09424.1"/>
    </source>
</evidence>
<dbReference type="GO" id="GO:0004222">
    <property type="term" value="F:metalloendopeptidase activity"/>
    <property type="evidence" value="ECO:0007669"/>
    <property type="project" value="InterPro"/>
</dbReference>
<evidence type="ECO:0000313" key="3">
    <source>
        <dbReference type="EnsemblMetazoa" id="ISCW024419-PA"/>
    </source>
</evidence>
<dbReference type="PaxDb" id="6945-B7PS52"/>